<dbReference type="InterPro" id="IPR036388">
    <property type="entry name" value="WH-like_DNA-bd_sf"/>
</dbReference>
<dbReference type="InterPro" id="IPR005561">
    <property type="entry name" value="ANTAR"/>
</dbReference>
<reference evidence="4" key="1">
    <citation type="submission" date="2023-07" db="EMBL/GenBank/DDBJ databases">
        <title>30 novel species of actinomycetes from the DSMZ collection.</title>
        <authorList>
            <person name="Nouioui I."/>
        </authorList>
    </citation>
    <scope>NUCLEOTIDE SEQUENCE [LARGE SCALE GENOMIC DNA]</scope>
    <source>
        <strain evidence="4">DSM 45834</strain>
    </source>
</reference>
<proteinExistence type="predicted"/>
<dbReference type="Gene3D" id="1.10.10.10">
    <property type="entry name" value="Winged helix-like DNA-binding domain superfamily/Winged helix DNA-binding domain"/>
    <property type="match status" value="1"/>
</dbReference>
<feature type="region of interest" description="Disordered" evidence="1">
    <location>
        <begin position="55"/>
        <end position="80"/>
    </location>
</feature>
<dbReference type="PROSITE" id="PS50921">
    <property type="entry name" value="ANTAR"/>
    <property type="match status" value="1"/>
</dbReference>
<protein>
    <submittedName>
        <fullName evidence="3">ANTAR domain-containing protein</fullName>
    </submittedName>
</protein>
<dbReference type="Proteomes" id="UP001183202">
    <property type="component" value="Unassembled WGS sequence"/>
</dbReference>
<keyword evidence="4" id="KW-1185">Reference proteome</keyword>
<comment type="caution">
    <text evidence="3">The sequence shown here is derived from an EMBL/GenBank/DDBJ whole genome shotgun (WGS) entry which is preliminary data.</text>
</comment>
<dbReference type="Pfam" id="PF03861">
    <property type="entry name" value="ANTAR"/>
    <property type="match status" value="1"/>
</dbReference>
<evidence type="ECO:0000313" key="3">
    <source>
        <dbReference type="EMBL" id="MDT0348571.1"/>
    </source>
</evidence>
<evidence type="ECO:0000313" key="4">
    <source>
        <dbReference type="Proteomes" id="UP001183202"/>
    </source>
</evidence>
<evidence type="ECO:0000259" key="2">
    <source>
        <dbReference type="PROSITE" id="PS50921"/>
    </source>
</evidence>
<organism evidence="3 4">
    <name type="scientific">Pseudonocardia charpentierae</name>
    <dbReference type="NCBI Taxonomy" id="3075545"/>
    <lineage>
        <taxon>Bacteria</taxon>
        <taxon>Bacillati</taxon>
        <taxon>Actinomycetota</taxon>
        <taxon>Actinomycetes</taxon>
        <taxon>Pseudonocardiales</taxon>
        <taxon>Pseudonocardiaceae</taxon>
        <taxon>Pseudonocardia</taxon>
    </lineage>
</organism>
<feature type="domain" description="ANTAR" evidence="2">
    <location>
        <begin position="1"/>
        <end position="53"/>
    </location>
</feature>
<name>A0ABU2N4A3_9PSEU</name>
<dbReference type="RefSeq" id="WP_311554499.1">
    <property type="nucleotide sequence ID" value="NZ_JAVREJ010000002.1"/>
</dbReference>
<dbReference type="EMBL" id="JAVREJ010000002">
    <property type="protein sequence ID" value="MDT0348571.1"/>
    <property type="molecule type" value="Genomic_DNA"/>
</dbReference>
<feature type="compositionally biased region" description="Polar residues" evidence="1">
    <location>
        <begin position="69"/>
        <end position="80"/>
    </location>
</feature>
<evidence type="ECO:0000256" key="1">
    <source>
        <dbReference type="SAM" id="MobiDB-lite"/>
    </source>
</evidence>
<accession>A0ABU2N4A3</accession>
<dbReference type="SMART" id="SM01012">
    <property type="entry name" value="ANTAR"/>
    <property type="match status" value="1"/>
</dbReference>
<gene>
    <name evidence="3" type="ORF">RM445_03430</name>
</gene>
<sequence>MTAQQRRHSRVVEQAKGVLGQYGQLTMDNAFDRLRRYARRYRLLLGQVSRRVLPNATPLTRPCPPREVTSPSGASDSIRW</sequence>